<evidence type="ECO:0000259" key="9">
    <source>
        <dbReference type="SMART" id="SM00911"/>
    </source>
</evidence>
<dbReference type="Proteomes" id="UP000001816">
    <property type="component" value="Chromosome"/>
</dbReference>
<sequence>MTPPGESLRLIKARGPVSCDFPQVRAAWLSDSRMVVVLVQRRLHVRVSRHNHRATGAMRELDVNHSIGDAETGLTTLIEMIETLSATRTINEVADVVRGAARRILDADGVAFVMRDKDLCWYVDEDAIGPLWKGKRFPMDQCVAGRVMKSGRVVVCPDIYADPDMPHDAYRPTFVKSLAIAPVRPRDPIAAIAVYWARPYDPPPEVLRKLQVVARATASALESGRLNDYLAASLEHGHFLLRELDHRVKNTLAIVQSITRQTLRTTPSPEAFADVFESRILALSQAHELLTRRAWGRPQLEEILQRTLATFADDVAGRFEVQGPAVAFSAETAVSVHMAIHELIANAARHGALSTPQGRVAIEWNVDKATAPGLLTLIWREQGGPALSGPPTRNGFGSKMVHQGLARDLGGQAVLDFAPTGLVFTLRAPLSERMSLAA</sequence>
<evidence type="ECO:0000313" key="10">
    <source>
        <dbReference type="EMBL" id="AAK22614.1"/>
    </source>
</evidence>
<dbReference type="InterPro" id="IPR029016">
    <property type="entry name" value="GAF-like_dom_sf"/>
</dbReference>
<comment type="catalytic activity">
    <reaction evidence="1">
        <text>ATP + protein L-histidine = ADP + protein N-phospho-L-histidine.</text>
        <dbReference type="EC" id="2.7.13.3"/>
    </reaction>
</comment>
<dbReference type="HOGENOM" id="CLU_000445_114_71_5"/>
<dbReference type="SUPFAM" id="SSF55781">
    <property type="entry name" value="GAF domain-like"/>
    <property type="match status" value="1"/>
</dbReference>
<evidence type="ECO:0000256" key="2">
    <source>
        <dbReference type="ARBA" id="ARBA00012438"/>
    </source>
</evidence>
<dbReference type="eggNOG" id="COG2203">
    <property type="taxonomic scope" value="Bacteria"/>
</dbReference>
<dbReference type="SMART" id="SM00065">
    <property type="entry name" value="GAF"/>
    <property type="match status" value="1"/>
</dbReference>
<evidence type="ECO:0000256" key="4">
    <source>
        <dbReference type="ARBA" id="ARBA00022679"/>
    </source>
</evidence>
<evidence type="ECO:0000256" key="7">
    <source>
        <dbReference type="ARBA" id="ARBA00022840"/>
    </source>
</evidence>
<dbReference type="PANTHER" id="PTHR41523">
    <property type="entry name" value="TWO-COMPONENT SYSTEM SENSOR PROTEIN"/>
    <property type="match status" value="1"/>
</dbReference>
<dbReference type="PANTHER" id="PTHR41523:SF7">
    <property type="entry name" value="HISTIDINE KINASE"/>
    <property type="match status" value="1"/>
</dbReference>
<keyword evidence="11" id="KW-1185">Reference proteome</keyword>
<evidence type="ECO:0000256" key="3">
    <source>
        <dbReference type="ARBA" id="ARBA00022553"/>
    </source>
</evidence>
<dbReference type="Pfam" id="PF07536">
    <property type="entry name" value="HWE_HK"/>
    <property type="match status" value="1"/>
</dbReference>
<dbReference type="SMR" id="Q9AAH1"/>
<dbReference type="EMBL" id="AE005673">
    <property type="protein sequence ID" value="AAK22614.1"/>
    <property type="molecule type" value="Genomic_DNA"/>
</dbReference>
<dbReference type="InterPro" id="IPR036890">
    <property type="entry name" value="HATPase_C_sf"/>
</dbReference>
<organism evidence="10 11">
    <name type="scientific">Caulobacter vibrioides (strain ATCC 19089 / CIP 103742 / CB 15)</name>
    <name type="common">Caulobacter crescentus</name>
    <dbReference type="NCBI Taxonomy" id="190650"/>
    <lineage>
        <taxon>Bacteria</taxon>
        <taxon>Pseudomonadati</taxon>
        <taxon>Pseudomonadota</taxon>
        <taxon>Alphaproteobacteria</taxon>
        <taxon>Caulobacterales</taxon>
        <taxon>Caulobacteraceae</taxon>
        <taxon>Caulobacter</taxon>
    </lineage>
</organism>
<dbReference type="InterPro" id="IPR011102">
    <property type="entry name" value="Sig_transdc_His_kinase_HWE"/>
</dbReference>
<dbReference type="GO" id="GO:0004673">
    <property type="term" value="F:protein histidine kinase activity"/>
    <property type="evidence" value="ECO:0007669"/>
    <property type="project" value="UniProtKB-EC"/>
</dbReference>
<keyword evidence="7" id="KW-0067">ATP-binding</keyword>
<evidence type="ECO:0000256" key="1">
    <source>
        <dbReference type="ARBA" id="ARBA00000085"/>
    </source>
</evidence>
<evidence type="ECO:0000313" key="11">
    <source>
        <dbReference type="Proteomes" id="UP000001816"/>
    </source>
</evidence>
<dbReference type="Gene3D" id="3.30.450.40">
    <property type="match status" value="1"/>
</dbReference>
<keyword evidence="5" id="KW-0547">Nucleotide-binding</keyword>
<feature type="domain" description="Signal transduction histidine kinase HWE region" evidence="9">
    <location>
        <begin position="243"/>
        <end position="325"/>
    </location>
</feature>
<keyword evidence="6 10" id="KW-0418">Kinase</keyword>
<reference evidence="10 11" key="1">
    <citation type="journal article" date="2001" name="Proc. Natl. Acad. Sci. U.S.A.">
        <title>Complete genome sequence of Caulobacter crescentus.</title>
        <authorList>
            <person name="Nierman W.C."/>
            <person name="Feldblyum T.V."/>
            <person name="Laub M.T."/>
            <person name="Paulsen I.T."/>
            <person name="Nelson K.E."/>
            <person name="Eisen J.A."/>
            <person name="Heidelberg J.F."/>
            <person name="Alley M.R."/>
            <person name="Ohta N."/>
            <person name="Maddock J.R."/>
            <person name="Potocka I."/>
            <person name="Nelson W.C."/>
            <person name="Newton A."/>
            <person name="Stephens C."/>
            <person name="Phadke N.D."/>
            <person name="Ely B."/>
            <person name="DeBoy R.T."/>
            <person name="Dodson R.J."/>
            <person name="Durkin A.S."/>
            <person name="Gwinn M.L."/>
            <person name="Haft D.H."/>
            <person name="Kolonay J.F."/>
            <person name="Smit J."/>
            <person name="Craven M.B."/>
            <person name="Khouri H."/>
            <person name="Shetty J."/>
            <person name="Berry K."/>
            <person name="Utterback T."/>
            <person name="Tran K."/>
            <person name="Wolf A."/>
            <person name="Vamathevan J."/>
            <person name="Ermolaeva M."/>
            <person name="White O."/>
            <person name="Salzberg S.L."/>
            <person name="Venter J.C."/>
            <person name="Shapiro L."/>
            <person name="Fraser C.M."/>
        </authorList>
    </citation>
    <scope>NUCLEOTIDE SEQUENCE [LARGE SCALE GENOMIC DNA]</scope>
    <source>
        <strain evidence="11">ATCC 19089 / CB15</strain>
    </source>
</reference>
<dbReference type="Gene3D" id="3.30.565.10">
    <property type="entry name" value="Histidine kinase-like ATPase, C-terminal domain"/>
    <property type="match status" value="1"/>
</dbReference>
<dbReference type="SMART" id="SM00911">
    <property type="entry name" value="HWE_HK"/>
    <property type="match status" value="1"/>
</dbReference>
<feature type="domain" description="GAF" evidence="8">
    <location>
        <begin position="89"/>
        <end position="231"/>
    </location>
</feature>
<keyword evidence="3" id="KW-0597">Phosphoprotein</keyword>
<dbReference type="eggNOG" id="COG3920">
    <property type="taxonomic scope" value="Bacteria"/>
</dbReference>
<evidence type="ECO:0000256" key="5">
    <source>
        <dbReference type="ARBA" id="ARBA00022741"/>
    </source>
</evidence>
<protein>
    <recommendedName>
        <fullName evidence="2">histidine kinase</fullName>
        <ecNumber evidence="2">2.7.13.3</ecNumber>
    </recommendedName>
</protein>
<dbReference type="EnsemblBacteria" id="AAK22614">
    <property type="protein sequence ID" value="AAK22614"/>
    <property type="gene ID" value="CC_0629"/>
</dbReference>
<evidence type="ECO:0000256" key="6">
    <source>
        <dbReference type="ARBA" id="ARBA00022777"/>
    </source>
</evidence>
<dbReference type="AlphaFoldDB" id="Q9AAH1"/>
<dbReference type="Pfam" id="PF13185">
    <property type="entry name" value="GAF_2"/>
    <property type="match status" value="1"/>
</dbReference>
<dbReference type="PIR" id="B87327">
    <property type="entry name" value="B87327"/>
</dbReference>
<dbReference type="BioCyc" id="CAULO:CC0629-MONOMER"/>
<gene>
    <name evidence="10" type="ordered locus">CC_0629</name>
</gene>
<evidence type="ECO:0000259" key="8">
    <source>
        <dbReference type="SMART" id="SM00065"/>
    </source>
</evidence>
<dbReference type="EC" id="2.7.13.3" evidence="2"/>
<dbReference type="KEGG" id="ccr:CC_0629"/>
<accession>Q9AAH1</accession>
<dbReference type="STRING" id="190650.CC_0629"/>
<proteinExistence type="predicted"/>
<name>Q9AAH1_CAUVC</name>
<dbReference type="InterPro" id="IPR003018">
    <property type="entry name" value="GAF"/>
</dbReference>
<dbReference type="GO" id="GO:0005524">
    <property type="term" value="F:ATP binding"/>
    <property type="evidence" value="ECO:0007669"/>
    <property type="project" value="UniProtKB-KW"/>
</dbReference>
<dbReference type="PATRIC" id="fig|190650.5.peg.639"/>
<keyword evidence="4" id="KW-0808">Transferase</keyword>